<dbReference type="OrthoDB" id="4288664at2"/>
<proteinExistence type="predicted"/>
<dbReference type="AlphaFoldDB" id="A0A5N5VYE4"/>
<dbReference type="Proteomes" id="UP000327000">
    <property type="component" value="Unassembled WGS sequence"/>
</dbReference>
<evidence type="ECO:0000256" key="1">
    <source>
        <dbReference type="SAM" id="Phobius"/>
    </source>
</evidence>
<gene>
    <name evidence="2" type="ORF">FRZ00_31925</name>
</gene>
<dbReference type="EMBL" id="VOKX01000126">
    <property type="protein sequence ID" value="KAB7833864.1"/>
    <property type="molecule type" value="Genomic_DNA"/>
</dbReference>
<keyword evidence="1" id="KW-0472">Membrane</keyword>
<name>A0A5N5VYE4_STRMB</name>
<keyword evidence="1" id="KW-1133">Transmembrane helix</keyword>
<organism evidence="2 3">
    <name type="scientific">Streptomyces mobaraensis</name>
    <name type="common">Streptoverticillium mobaraense</name>
    <dbReference type="NCBI Taxonomy" id="35621"/>
    <lineage>
        <taxon>Bacteria</taxon>
        <taxon>Bacillati</taxon>
        <taxon>Actinomycetota</taxon>
        <taxon>Actinomycetes</taxon>
        <taxon>Kitasatosporales</taxon>
        <taxon>Streptomycetaceae</taxon>
        <taxon>Streptomyces</taxon>
    </lineage>
</organism>
<sequence length="70" mass="7166">MAVTSFVTGLLGLLIANLVFGPCAIALGAVALARGTVRRFRARLGMVLGAAGLVLYVVLSVADGTPSWHL</sequence>
<keyword evidence="3" id="KW-1185">Reference proteome</keyword>
<evidence type="ECO:0000313" key="2">
    <source>
        <dbReference type="EMBL" id="KAB7833864.1"/>
    </source>
</evidence>
<feature type="transmembrane region" description="Helical" evidence="1">
    <location>
        <begin position="6"/>
        <end position="32"/>
    </location>
</feature>
<evidence type="ECO:0000313" key="3">
    <source>
        <dbReference type="Proteomes" id="UP000327000"/>
    </source>
</evidence>
<protein>
    <submittedName>
        <fullName evidence="2">DUF4190 domain-containing protein</fullName>
    </submittedName>
</protein>
<feature type="transmembrane region" description="Helical" evidence="1">
    <location>
        <begin position="44"/>
        <end position="62"/>
    </location>
</feature>
<accession>A0A5N5VYE4</accession>
<reference evidence="2 3" key="1">
    <citation type="journal article" date="2019" name="Microb. Cell Fact.">
        <title>Exploring novel herbicidin analogues by transcriptional regulator overexpression and MS/MS molecular networking.</title>
        <authorList>
            <person name="Shi Y."/>
            <person name="Gu R."/>
            <person name="Li Y."/>
            <person name="Wang X."/>
            <person name="Ren W."/>
            <person name="Li X."/>
            <person name="Wang L."/>
            <person name="Xie Y."/>
            <person name="Hong B."/>
        </authorList>
    </citation>
    <scope>NUCLEOTIDE SEQUENCE [LARGE SCALE GENOMIC DNA]</scope>
    <source>
        <strain evidence="2 3">US-43</strain>
    </source>
</reference>
<comment type="caution">
    <text evidence="2">The sequence shown here is derived from an EMBL/GenBank/DDBJ whole genome shotgun (WGS) entry which is preliminary data.</text>
</comment>
<keyword evidence="1" id="KW-0812">Transmembrane</keyword>